<proteinExistence type="predicted"/>
<accession>A0ABY6IV83</accession>
<gene>
    <name evidence="3" type="ORF">OF122_04855</name>
</gene>
<dbReference type="Gene3D" id="3.40.190.10">
    <property type="entry name" value="Periplasmic binding protein-like II"/>
    <property type="match status" value="2"/>
</dbReference>
<dbReference type="PANTHER" id="PTHR30024">
    <property type="entry name" value="ALIPHATIC SULFONATES-BINDING PROTEIN-RELATED"/>
    <property type="match status" value="1"/>
</dbReference>
<evidence type="ECO:0000313" key="4">
    <source>
        <dbReference type="Proteomes" id="UP001163882"/>
    </source>
</evidence>
<keyword evidence="4" id="KW-1185">Reference proteome</keyword>
<feature type="domain" description="SsuA/THI5-like" evidence="2">
    <location>
        <begin position="44"/>
        <end position="263"/>
    </location>
</feature>
<dbReference type="SUPFAM" id="SSF53850">
    <property type="entry name" value="Periplasmic binding protein-like II"/>
    <property type="match status" value="1"/>
</dbReference>
<evidence type="ECO:0000313" key="3">
    <source>
        <dbReference type="EMBL" id="UYQ73095.1"/>
    </source>
</evidence>
<feature type="chain" id="PRO_5045111129" evidence="1">
    <location>
        <begin position="29"/>
        <end position="357"/>
    </location>
</feature>
<dbReference type="CDD" id="cd01008">
    <property type="entry name" value="PBP2_NrtA_SsuA_CpmA_like"/>
    <property type="match status" value="1"/>
</dbReference>
<dbReference type="Pfam" id="PF09084">
    <property type="entry name" value="NMT1"/>
    <property type="match status" value="1"/>
</dbReference>
<evidence type="ECO:0000259" key="2">
    <source>
        <dbReference type="Pfam" id="PF09084"/>
    </source>
</evidence>
<feature type="signal peptide" evidence="1">
    <location>
        <begin position="1"/>
        <end position="28"/>
    </location>
</feature>
<reference evidence="3" key="1">
    <citation type="submission" date="2022-10" db="EMBL/GenBank/DDBJ databases">
        <title>YIM 151497 complete genome.</title>
        <authorList>
            <person name="Chen X."/>
        </authorList>
    </citation>
    <scope>NUCLEOTIDE SEQUENCE</scope>
    <source>
        <strain evidence="3">YIM 151497</strain>
    </source>
</reference>
<dbReference type="EMBL" id="CP107716">
    <property type="protein sequence ID" value="UYQ73095.1"/>
    <property type="molecule type" value="Genomic_DNA"/>
</dbReference>
<name>A0ABY6IV83_9HYPH</name>
<evidence type="ECO:0000256" key="1">
    <source>
        <dbReference type="SAM" id="SignalP"/>
    </source>
</evidence>
<protein>
    <submittedName>
        <fullName evidence="3">ABC transporter substrate-binding protein</fullName>
    </submittedName>
</protein>
<organism evidence="3 4">
    <name type="scientific">Pelagibacterium flavum</name>
    <dbReference type="NCBI Taxonomy" id="2984530"/>
    <lineage>
        <taxon>Bacteria</taxon>
        <taxon>Pseudomonadati</taxon>
        <taxon>Pseudomonadota</taxon>
        <taxon>Alphaproteobacteria</taxon>
        <taxon>Hyphomicrobiales</taxon>
        <taxon>Devosiaceae</taxon>
        <taxon>Pelagibacterium</taxon>
    </lineage>
</organism>
<dbReference type="RefSeq" id="WP_264226684.1">
    <property type="nucleotide sequence ID" value="NZ_CP107716.1"/>
</dbReference>
<sequence length="357" mass="37859">MSKTRIPKDFLIAGMAVALGLSVIPAFAQDFEEVTFVVGNNLFSTPAFIAVENGYWVDRGLNVQLRLVGSGREITQALNAGEAELGGANMGTTTASARASGNMLKGVIPYYNNALYISIAGGRGIVGRADSGITSDPSSFVGKTVGSLNGSTQEVYLRQFLASGGVAYEDVEVINVPVPDMPISLAQGLVDATVPWEPYLSQSLRELGDNGVEVSRAAPGYVADVIGVLANEEFIAANPELLEQFALGMLEATRFVRQNPEDAAQIATYYLDGLNLDDASSGIRYMSWDPRISICTDEGLMQTGNEMIEDGLIVADPFVAEDFADRAVLDKVLGENPELTSDLAALPTDLADCQGAL</sequence>
<dbReference type="Proteomes" id="UP001163882">
    <property type="component" value="Chromosome"/>
</dbReference>
<dbReference type="InterPro" id="IPR015168">
    <property type="entry name" value="SsuA/THI5"/>
</dbReference>
<keyword evidence="1" id="KW-0732">Signal</keyword>